<protein>
    <recommendedName>
        <fullName evidence="3">DUF2187 domain-containing protein</fullName>
    </recommendedName>
</protein>
<evidence type="ECO:0000313" key="1">
    <source>
        <dbReference type="EMBL" id="ODG91485.1"/>
    </source>
</evidence>
<gene>
    <name evidence="1" type="ORF">BED47_07470</name>
</gene>
<evidence type="ECO:0008006" key="3">
    <source>
        <dbReference type="Google" id="ProtNLM"/>
    </source>
</evidence>
<evidence type="ECO:0000313" key="2">
    <source>
        <dbReference type="Proteomes" id="UP000094580"/>
    </source>
</evidence>
<accession>A0ABX2ZP37</accession>
<dbReference type="EMBL" id="MDKC01000023">
    <property type="protein sequence ID" value="ODG91485.1"/>
    <property type="molecule type" value="Genomic_DNA"/>
</dbReference>
<dbReference type="Proteomes" id="UP000094580">
    <property type="component" value="Unassembled WGS sequence"/>
</dbReference>
<comment type="caution">
    <text evidence="1">The sequence shown here is derived from an EMBL/GenBank/DDBJ whole genome shotgun (WGS) entry which is preliminary data.</text>
</comment>
<keyword evidence="2" id="KW-1185">Reference proteome</keyword>
<proteinExistence type="predicted"/>
<reference evidence="1 2" key="1">
    <citation type="submission" date="2016-07" db="EMBL/GenBank/DDBJ databases">
        <authorList>
            <person name="Townsley L."/>
            <person name="Shank E.A."/>
        </authorList>
    </citation>
    <scope>NUCLEOTIDE SEQUENCE [LARGE SCALE GENOMIC DNA]</scope>
    <source>
        <strain evidence="1 2">CH01</strain>
    </source>
</reference>
<dbReference type="Pfam" id="PF09953">
    <property type="entry name" value="DUF2187"/>
    <property type="match status" value="1"/>
</dbReference>
<dbReference type="InterPro" id="IPR018690">
    <property type="entry name" value="DUF2187"/>
</dbReference>
<name>A0ABX2ZP37_9BACI</name>
<dbReference type="RefSeq" id="WP_069034245.1">
    <property type="nucleotide sequence ID" value="NZ_MDKC01000023.1"/>
</dbReference>
<sequence>MCKNNKTIITMNKYYVRPGDEVEFMPKEDNVKEIKPNSVKGIVTKVLSNSVIVDMRNDRNHRNYYDHDHTVINHKKYKILAPISKS</sequence>
<organism evidence="1 2">
    <name type="scientific">Gottfriedia luciferensis</name>
    <dbReference type="NCBI Taxonomy" id="178774"/>
    <lineage>
        <taxon>Bacteria</taxon>
        <taxon>Bacillati</taxon>
        <taxon>Bacillota</taxon>
        <taxon>Bacilli</taxon>
        <taxon>Bacillales</taxon>
        <taxon>Bacillaceae</taxon>
        <taxon>Gottfriedia</taxon>
    </lineage>
</organism>